<dbReference type="EMBL" id="CP001342">
    <property type="protein sequence ID" value="ACL42440.1"/>
    <property type="molecule type" value="Genomic_DNA"/>
</dbReference>
<organism evidence="1 2">
    <name type="scientific">Pseudarthrobacter chlorophenolicus (strain ATCC 700700 / DSM 12829 / CIP 107037 / JCM 12360 / KCTC 9906 / NCIMB 13794 / A6)</name>
    <name type="common">Arthrobacter chlorophenolicus</name>
    <dbReference type="NCBI Taxonomy" id="452863"/>
    <lineage>
        <taxon>Bacteria</taxon>
        <taxon>Bacillati</taxon>
        <taxon>Actinomycetota</taxon>
        <taxon>Actinomycetes</taxon>
        <taxon>Micrococcales</taxon>
        <taxon>Micrococcaceae</taxon>
        <taxon>Pseudarthrobacter</taxon>
    </lineage>
</organism>
<dbReference type="HOGENOM" id="CLU_2271583_0_0_11"/>
<gene>
    <name evidence="1" type="ordered locus">Achl_4489</name>
</gene>
<proteinExistence type="predicted"/>
<name>B8HJ43_PSECP</name>
<sequence length="102" mass="11328">MAVLEHVVTRAGFDKKVAVTVRCYNNEVMTREYAREIFQLITGEYGVPKARFISPTLDGAAHLFDAANDAGRPEALRVFTVDDARTGVECRTLEQYLGALGY</sequence>
<evidence type="ECO:0000313" key="2">
    <source>
        <dbReference type="Proteomes" id="UP000002505"/>
    </source>
</evidence>
<keyword evidence="1" id="KW-0614">Plasmid</keyword>
<evidence type="ECO:0000313" key="1">
    <source>
        <dbReference type="EMBL" id="ACL42440.1"/>
    </source>
</evidence>
<reference evidence="1" key="1">
    <citation type="submission" date="2009-01" db="EMBL/GenBank/DDBJ databases">
        <title>Complete sequence of plasmid1 of Arthrobacter chlorophenolicus A6.</title>
        <authorList>
            <consortium name="US DOE Joint Genome Institute"/>
            <person name="Lucas S."/>
            <person name="Copeland A."/>
            <person name="Lapidus A."/>
            <person name="Glavina del Rio T."/>
            <person name="Tice H."/>
            <person name="Bruce D."/>
            <person name="Goodwin L."/>
            <person name="Pitluck S."/>
            <person name="Goltsman E."/>
            <person name="Clum A."/>
            <person name="Larimer F."/>
            <person name="Land M."/>
            <person name="Hauser L."/>
            <person name="Kyrpides N."/>
            <person name="Mikhailova N."/>
            <person name="Jansson J."/>
            <person name="Richardson P."/>
        </authorList>
    </citation>
    <scope>NUCLEOTIDE SEQUENCE [LARGE SCALE GENOMIC DNA]</scope>
    <source>
        <strain evidence="1">A6</strain>
        <plasmid evidence="1">pACHL01</plasmid>
    </source>
</reference>
<dbReference type="Proteomes" id="UP000002505">
    <property type="component" value="Plasmid pACHL01"/>
</dbReference>
<keyword evidence="2" id="KW-1185">Reference proteome</keyword>
<dbReference type="AlphaFoldDB" id="B8HJ43"/>
<accession>B8HJ43</accession>
<protein>
    <submittedName>
        <fullName evidence="1">Uncharacterized protein</fullName>
    </submittedName>
</protein>
<geneLocation type="plasmid" evidence="1 2">
    <name>pACHL01</name>
</geneLocation>
<dbReference type="KEGG" id="ach:Achl_4489"/>